<keyword evidence="8" id="KW-0547">Nucleotide-binding</keyword>
<keyword evidence="10" id="KW-0067">ATP-binding</keyword>
<dbReference type="SUPFAM" id="SSF55874">
    <property type="entry name" value="ATPase domain of HSP90 chaperone/DNA topoisomerase II/histidine kinase"/>
    <property type="match status" value="1"/>
</dbReference>
<evidence type="ECO:0000256" key="2">
    <source>
        <dbReference type="ARBA" id="ARBA00004651"/>
    </source>
</evidence>
<reference evidence="18 19" key="1">
    <citation type="submission" date="2023-08" db="EMBL/GenBank/DDBJ databases">
        <title>Helicovermis profunda gen. nov., sp. nov., a novel mesophilic, fermentative bacterium within the Bacillota from a deep-sea hydrothermal vent chimney.</title>
        <authorList>
            <person name="Miyazaki U."/>
            <person name="Mizutani D."/>
            <person name="Hashimoto Y."/>
            <person name="Tame A."/>
            <person name="Sawayama S."/>
            <person name="Miyazaki J."/>
            <person name="Takai K."/>
            <person name="Nakagawa S."/>
        </authorList>
    </citation>
    <scope>NUCLEOTIDE SEQUENCE [LARGE SCALE GENOMIC DNA]</scope>
    <source>
        <strain evidence="18 19">S502</strain>
    </source>
</reference>
<dbReference type="AlphaFoldDB" id="A0AAU9E5R1"/>
<dbReference type="Pfam" id="PF02518">
    <property type="entry name" value="HATPase_c"/>
    <property type="match status" value="1"/>
</dbReference>
<evidence type="ECO:0000313" key="18">
    <source>
        <dbReference type="EMBL" id="BEP29994.1"/>
    </source>
</evidence>
<dbReference type="GO" id="GO:0000160">
    <property type="term" value="P:phosphorelay signal transduction system"/>
    <property type="evidence" value="ECO:0007669"/>
    <property type="project" value="UniProtKB-KW"/>
</dbReference>
<dbReference type="InterPro" id="IPR050398">
    <property type="entry name" value="HssS/ArlS-like"/>
</dbReference>
<dbReference type="KEGG" id="hprf:HLPR_23250"/>
<dbReference type="EC" id="2.7.13.3" evidence="3"/>
<evidence type="ECO:0000256" key="8">
    <source>
        <dbReference type="ARBA" id="ARBA00022741"/>
    </source>
</evidence>
<dbReference type="PANTHER" id="PTHR45528">
    <property type="entry name" value="SENSOR HISTIDINE KINASE CPXA"/>
    <property type="match status" value="1"/>
</dbReference>
<dbReference type="InterPro" id="IPR036890">
    <property type="entry name" value="HATPase_C_sf"/>
</dbReference>
<feature type="transmembrane region" description="Helical" evidence="15">
    <location>
        <begin position="303"/>
        <end position="325"/>
    </location>
</feature>
<dbReference type="CDD" id="cd12913">
    <property type="entry name" value="PDC1_MCP_like"/>
    <property type="match status" value="1"/>
</dbReference>
<evidence type="ECO:0000313" key="19">
    <source>
        <dbReference type="Proteomes" id="UP001321786"/>
    </source>
</evidence>
<organism evidence="18 19">
    <name type="scientific">Helicovermis profundi</name>
    <dbReference type="NCBI Taxonomy" id="3065157"/>
    <lineage>
        <taxon>Bacteria</taxon>
        <taxon>Bacillati</taxon>
        <taxon>Bacillota</taxon>
        <taxon>Clostridia</taxon>
        <taxon>Helicovermis</taxon>
    </lineage>
</organism>
<dbReference type="InterPro" id="IPR004358">
    <property type="entry name" value="Sig_transdc_His_kin-like_C"/>
</dbReference>
<evidence type="ECO:0000256" key="5">
    <source>
        <dbReference type="ARBA" id="ARBA00022553"/>
    </source>
</evidence>
<dbReference type="PRINTS" id="PR00344">
    <property type="entry name" value="BCTRLSENSOR"/>
</dbReference>
<keyword evidence="9" id="KW-0418">Kinase</keyword>
<keyword evidence="14" id="KW-0175">Coiled coil</keyword>
<gene>
    <name evidence="18" type="ORF">HLPR_23250</name>
</gene>
<feature type="domain" description="Histidine kinase" evidence="16">
    <location>
        <begin position="459"/>
        <end position="687"/>
    </location>
</feature>
<dbReference type="PROSITE" id="PS50885">
    <property type="entry name" value="HAMP"/>
    <property type="match status" value="1"/>
</dbReference>
<keyword evidence="4" id="KW-1003">Cell membrane</keyword>
<dbReference type="GO" id="GO:0005524">
    <property type="term" value="F:ATP binding"/>
    <property type="evidence" value="ECO:0007669"/>
    <property type="project" value="UniProtKB-KW"/>
</dbReference>
<dbReference type="CDD" id="cd00075">
    <property type="entry name" value="HATPase"/>
    <property type="match status" value="1"/>
</dbReference>
<feature type="coiled-coil region" evidence="14">
    <location>
        <begin position="381"/>
        <end position="447"/>
    </location>
</feature>
<evidence type="ECO:0000256" key="10">
    <source>
        <dbReference type="ARBA" id="ARBA00022840"/>
    </source>
</evidence>
<dbReference type="Gene3D" id="3.30.565.10">
    <property type="entry name" value="Histidine kinase-like ATPase, C-terminal domain"/>
    <property type="match status" value="1"/>
</dbReference>
<evidence type="ECO:0000256" key="3">
    <source>
        <dbReference type="ARBA" id="ARBA00012438"/>
    </source>
</evidence>
<keyword evidence="13 15" id="KW-0472">Membrane</keyword>
<comment type="catalytic activity">
    <reaction evidence="1">
        <text>ATP + protein L-histidine = ADP + protein N-phospho-L-histidine.</text>
        <dbReference type="EC" id="2.7.13.3"/>
    </reaction>
</comment>
<evidence type="ECO:0000259" key="16">
    <source>
        <dbReference type="PROSITE" id="PS50109"/>
    </source>
</evidence>
<dbReference type="EMBL" id="AP028654">
    <property type="protein sequence ID" value="BEP29994.1"/>
    <property type="molecule type" value="Genomic_DNA"/>
</dbReference>
<dbReference type="SUPFAM" id="SSF158472">
    <property type="entry name" value="HAMP domain-like"/>
    <property type="match status" value="1"/>
</dbReference>
<evidence type="ECO:0000256" key="11">
    <source>
        <dbReference type="ARBA" id="ARBA00022989"/>
    </source>
</evidence>
<keyword evidence="6" id="KW-0808">Transferase</keyword>
<feature type="transmembrane region" description="Helical" evidence="15">
    <location>
        <begin position="7"/>
        <end position="27"/>
    </location>
</feature>
<dbReference type="GO" id="GO:0005886">
    <property type="term" value="C:plasma membrane"/>
    <property type="evidence" value="ECO:0007669"/>
    <property type="project" value="UniProtKB-SubCell"/>
</dbReference>
<dbReference type="Gene3D" id="6.10.340.10">
    <property type="match status" value="1"/>
</dbReference>
<name>A0AAU9E5R1_9FIRM</name>
<evidence type="ECO:0000256" key="14">
    <source>
        <dbReference type="SAM" id="Coils"/>
    </source>
</evidence>
<evidence type="ECO:0000256" key="1">
    <source>
        <dbReference type="ARBA" id="ARBA00000085"/>
    </source>
</evidence>
<evidence type="ECO:0000256" key="7">
    <source>
        <dbReference type="ARBA" id="ARBA00022692"/>
    </source>
</evidence>
<evidence type="ECO:0000256" key="4">
    <source>
        <dbReference type="ARBA" id="ARBA00022475"/>
    </source>
</evidence>
<dbReference type="Pfam" id="PF02743">
    <property type="entry name" value="dCache_1"/>
    <property type="match status" value="1"/>
</dbReference>
<keyword evidence="19" id="KW-1185">Reference proteome</keyword>
<dbReference type="RefSeq" id="WP_338535598.1">
    <property type="nucleotide sequence ID" value="NZ_AP028654.1"/>
</dbReference>
<dbReference type="CDD" id="cd06225">
    <property type="entry name" value="HAMP"/>
    <property type="match status" value="1"/>
</dbReference>
<accession>A0AAU9E5R1</accession>
<evidence type="ECO:0000256" key="12">
    <source>
        <dbReference type="ARBA" id="ARBA00023012"/>
    </source>
</evidence>
<dbReference type="GO" id="GO:0004673">
    <property type="term" value="F:protein histidine kinase activity"/>
    <property type="evidence" value="ECO:0007669"/>
    <property type="project" value="UniProtKB-EC"/>
</dbReference>
<evidence type="ECO:0000256" key="13">
    <source>
        <dbReference type="ARBA" id="ARBA00023136"/>
    </source>
</evidence>
<dbReference type="InterPro" id="IPR003660">
    <property type="entry name" value="HAMP_dom"/>
</dbReference>
<feature type="domain" description="HAMP" evidence="17">
    <location>
        <begin position="327"/>
        <end position="382"/>
    </location>
</feature>
<sequence>MKYKNKIIFTVITISIISSIFIGVFFVTQSKKIVYKNSYARIESVSEKYVADFNSNLKTVELLVKELNQLMVLNLNVNKMYSDKKYLDEFEKFLVPNVQIIAQELSVSHSTYAFFDPNISGPHDVWFADLNNDGEVERQEKFPLSYYDGDVVSKAWYYIPYNTKKAKWSDPYIGTVEADKDILYISYTAPFIVNGKVVAVLGSDYYFNDIKNKISSIKIYNTGNAMLLNKDNKVIVHSTLKIGSDVKSIFKDDYSAFIDSVKLNKSGVFETKDNIFVYNTLVNGWKLVIKVPRVEMFEGINKLIKIAVLIILFSIIIAGFSGYIFSKRIFKPIEKIIFKVKKIEEGNYDDGVDLKFLNMKDEIGSLANSIEKMRIRQKISFEKIRSHNNDLENKVDERTRELIKTNEYLEVSLGQLEEQQAELMMSNDQLESALEAEKNTKLQLAESEKIASLGYLVSGVAHEINTPVGNCITMASYIEKEVSDLVNMLNSSKLKKKHLEDFTTNMNDSAALLSRNLLILKNLINKFKELAVEKIETNNISYNVEEYLNSIVASIKRDEKNTNINFHILCDKDLHIYSDPIKLSQIIKNLIFNSIQHAFPNNEGIISIEVEKEYDSLLIEFSDDGIGMNKEELKNIFTPFYSVNTKFTSSGLGLNVVHNIITGIFHGEIKVESEINLGTSFKIVLKL</sequence>
<keyword evidence="11 15" id="KW-1133">Transmembrane helix</keyword>
<dbReference type="PROSITE" id="PS50109">
    <property type="entry name" value="HIS_KIN"/>
    <property type="match status" value="1"/>
</dbReference>
<comment type="subcellular location">
    <subcellularLocation>
        <location evidence="2">Cell membrane</location>
        <topology evidence="2">Multi-pass membrane protein</topology>
    </subcellularLocation>
</comment>
<dbReference type="InterPro" id="IPR005467">
    <property type="entry name" value="His_kinase_dom"/>
</dbReference>
<evidence type="ECO:0000256" key="9">
    <source>
        <dbReference type="ARBA" id="ARBA00022777"/>
    </source>
</evidence>
<keyword evidence="12" id="KW-0902">Two-component regulatory system</keyword>
<proteinExistence type="predicted"/>
<dbReference type="Gene3D" id="1.10.287.130">
    <property type="match status" value="1"/>
</dbReference>
<evidence type="ECO:0000256" key="6">
    <source>
        <dbReference type="ARBA" id="ARBA00022679"/>
    </source>
</evidence>
<protein>
    <recommendedName>
        <fullName evidence="3">histidine kinase</fullName>
        <ecNumber evidence="3">2.7.13.3</ecNumber>
    </recommendedName>
</protein>
<evidence type="ECO:0000256" key="15">
    <source>
        <dbReference type="SAM" id="Phobius"/>
    </source>
</evidence>
<keyword evidence="5" id="KW-0597">Phosphoprotein</keyword>
<evidence type="ECO:0000259" key="17">
    <source>
        <dbReference type="PROSITE" id="PS50885"/>
    </source>
</evidence>
<dbReference type="Proteomes" id="UP001321786">
    <property type="component" value="Chromosome"/>
</dbReference>
<dbReference type="CDD" id="cd12912">
    <property type="entry name" value="PDC2_MCP_like"/>
    <property type="match status" value="1"/>
</dbReference>
<keyword evidence="7 15" id="KW-0812">Transmembrane</keyword>
<dbReference type="PANTHER" id="PTHR45528:SF1">
    <property type="entry name" value="SENSOR HISTIDINE KINASE CPXA"/>
    <property type="match status" value="1"/>
</dbReference>
<dbReference type="SMART" id="SM00387">
    <property type="entry name" value="HATPase_c"/>
    <property type="match status" value="1"/>
</dbReference>
<dbReference type="InterPro" id="IPR033479">
    <property type="entry name" value="dCache_1"/>
</dbReference>
<dbReference type="InterPro" id="IPR003594">
    <property type="entry name" value="HATPase_dom"/>
</dbReference>
<dbReference type="Gene3D" id="3.30.450.20">
    <property type="entry name" value="PAS domain"/>
    <property type="match status" value="1"/>
</dbReference>